<sequence length="338" mass="35030">MDLRTEPVRGSAAYPGLAALPGREQLQALQDGTAPAPSIARLVGRRITQVGPAEVTMVLPVTGWVAGPKGDVLPGVLTLLADGASYAAVHTGLPPRTPSTTAELALTFLTPAPVAPGSLTAQARLLHADSVMALAEVFLRDSTGRLIAHGTSRCSVFAPIDGSVELVPPRAQPEAVSSPDPWERPAPADAPGSWRERSGLGQLQALLTGERVPPPIDQLFGVRLLSAQEGRVVFSMPASPWLCQEWGTVHGGALGLLATSATSAVVQSIAATGTAFAALDVKLNFLRAVQPDGRDLVATGTLLHAGKRLAIATAEVRQGEERVLVSTGSTALTPPPRR</sequence>
<feature type="region of interest" description="Disordered" evidence="3">
    <location>
        <begin position="170"/>
        <end position="195"/>
    </location>
</feature>
<proteinExistence type="inferred from homology"/>
<gene>
    <name evidence="5" type="ORF">G9H71_18180</name>
</gene>
<dbReference type="CDD" id="cd03443">
    <property type="entry name" value="PaaI_thioesterase"/>
    <property type="match status" value="2"/>
</dbReference>
<evidence type="ECO:0000259" key="4">
    <source>
        <dbReference type="Pfam" id="PF03061"/>
    </source>
</evidence>
<keyword evidence="2" id="KW-0378">Hydrolase</keyword>
<keyword evidence="6" id="KW-1185">Reference proteome</keyword>
<evidence type="ECO:0000256" key="1">
    <source>
        <dbReference type="ARBA" id="ARBA00008324"/>
    </source>
</evidence>
<feature type="domain" description="Thioesterase" evidence="4">
    <location>
        <begin position="247"/>
        <end position="323"/>
    </location>
</feature>
<evidence type="ECO:0000256" key="2">
    <source>
        <dbReference type="ARBA" id="ARBA00022801"/>
    </source>
</evidence>
<accession>A0ABX0H102</accession>
<name>A0ABX0H102_9ACTN</name>
<dbReference type="SUPFAM" id="SSF54637">
    <property type="entry name" value="Thioesterase/thiol ester dehydrase-isomerase"/>
    <property type="match status" value="2"/>
</dbReference>
<dbReference type="InterPro" id="IPR006683">
    <property type="entry name" value="Thioestr_dom"/>
</dbReference>
<dbReference type="InterPro" id="IPR039298">
    <property type="entry name" value="ACOT13"/>
</dbReference>
<comment type="caution">
    <text evidence="5">The sequence shown here is derived from an EMBL/GenBank/DDBJ whole genome shotgun (WGS) entry which is preliminary data.</text>
</comment>
<dbReference type="Pfam" id="PF03061">
    <property type="entry name" value="4HBT"/>
    <property type="match status" value="2"/>
</dbReference>
<dbReference type="RefSeq" id="WP_166284205.1">
    <property type="nucleotide sequence ID" value="NZ_JAANNP010000049.1"/>
</dbReference>
<evidence type="ECO:0000313" key="5">
    <source>
        <dbReference type="EMBL" id="NHC15714.1"/>
    </source>
</evidence>
<dbReference type="Proteomes" id="UP000800981">
    <property type="component" value="Unassembled WGS sequence"/>
</dbReference>
<dbReference type="EMBL" id="JAANNP010000049">
    <property type="protein sequence ID" value="NHC15714.1"/>
    <property type="molecule type" value="Genomic_DNA"/>
</dbReference>
<dbReference type="PANTHER" id="PTHR21660">
    <property type="entry name" value="THIOESTERASE SUPERFAMILY MEMBER-RELATED"/>
    <property type="match status" value="1"/>
</dbReference>
<dbReference type="InterPro" id="IPR029069">
    <property type="entry name" value="HotDog_dom_sf"/>
</dbReference>
<protein>
    <submittedName>
        <fullName evidence="5">PaaI family thioesterase</fullName>
    </submittedName>
</protein>
<dbReference type="InterPro" id="IPR003736">
    <property type="entry name" value="PAAI_dom"/>
</dbReference>
<reference evidence="5 6" key="1">
    <citation type="submission" date="2020-03" db="EMBL/GenBank/DDBJ databases">
        <title>Two novel Motilibacter sp.</title>
        <authorList>
            <person name="Liu S."/>
        </authorList>
    </citation>
    <scope>NUCLEOTIDE SEQUENCE [LARGE SCALE GENOMIC DNA]</scope>
    <source>
        <strain evidence="5 6">E257</strain>
    </source>
</reference>
<dbReference type="Gene3D" id="3.10.129.10">
    <property type="entry name" value="Hotdog Thioesterase"/>
    <property type="match status" value="2"/>
</dbReference>
<dbReference type="PANTHER" id="PTHR21660:SF1">
    <property type="entry name" value="ACYL-COENZYME A THIOESTERASE 13"/>
    <property type="match status" value="1"/>
</dbReference>
<dbReference type="NCBIfam" id="TIGR00369">
    <property type="entry name" value="unchar_dom_1"/>
    <property type="match status" value="1"/>
</dbReference>
<evidence type="ECO:0000313" key="6">
    <source>
        <dbReference type="Proteomes" id="UP000800981"/>
    </source>
</evidence>
<feature type="domain" description="Thioesterase" evidence="4">
    <location>
        <begin position="70"/>
        <end position="147"/>
    </location>
</feature>
<organism evidence="5 6">
    <name type="scientific">Motilibacter deserti</name>
    <dbReference type="NCBI Taxonomy" id="2714956"/>
    <lineage>
        <taxon>Bacteria</taxon>
        <taxon>Bacillati</taxon>
        <taxon>Actinomycetota</taxon>
        <taxon>Actinomycetes</taxon>
        <taxon>Motilibacterales</taxon>
        <taxon>Motilibacteraceae</taxon>
        <taxon>Motilibacter</taxon>
    </lineage>
</organism>
<evidence type="ECO:0000256" key="3">
    <source>
        <dbReference type="SAM" id="MobiDB-lite"/>
    </source>
</evidence>
<comment type="similarity">
    <text evidence="1">Belongs to the thioesterase PaaI family.</text>
</comment>